<protein>
    <submittedName>
        <fullName evidence="1">Uncharacterized protein</fullName>
    </submittedName>
</protein>
<accession>A0A6C0EU51</accession>
<evidence type="ECO:0000313" key="1">
    <source>
        <dbReference type="EMBL" id="QHT32714.1"/>
    </source>
</evidence>
<dbReference type="EMBL" id="MN738947">
    <property type="protein sequence ID" value="QHT32714.1"/>
    <property type="molecule type" value="Genomic_DNA"/>
</dbReference>
<organism evidence="1">
    <name type="scientific">viral metagenome</name>
    <dbReference type="NCBI Taxonomy" id="1070528"/>
    <lineage>
        <taxon>unclassified sequences</taxon>
        <taxon>metagenomes</taxon>
        <taxon>organismal metagenomes</taxon>
    </lineage>
</organism>
<reference evidence="1" key="1">
    <citation type="journal article" date="2020" name="Nature">
        <title>Giant virus diversity and host interactions through global metagenomics.</title>
        <authorList>
            <person name="Schulz F."/>
            <person name="Roux S."/>
            <person name="Paez-Espino D."/>
            <person name="Jungbluth S."/>
            <person name="Walsh D.A."/>
            <person name="Denef V.J."/>
            <person name="McMahon K.D."/>
            <person name="Konstantinidis K.T."/>
            <person name="Eloe-Fadrosh E.A."/>
            <person name="Kyrpides N.C."/>
            <person name="Woyke T."/>
        </authorList>
    </citation>
    <scope>NUCLEOTIDE SEQUENCE</scope>
    <source>
        <strain evidence="1">GVMAG-M-3300009161-30</strain>
    </source>
</reference>
<name>A0A6C0EU51_9ZZZZ</name>
<proteinExistence type="predicted"/>
<dbReference type="AlphaFoldDB" id="A0A6C0EU51"/>
<sequence>MGNNLSQPKNTDPNYQLMRDEAMKIFNLRVKSYSYAHHGAYNEYIDLCRAQYELDCMPKNIRQGSNYTEKCDNWGNRIH</sequence>